<accession>A0A1B5Z8P7</accession>
<dbReference type="OrthoDB" id="1749329at2759"/>
<reference evidence="2" key="1">
    <citation type="journal article" date="2017" name="Front. Plant Sci.">
        <title>Climate Clever Clovers: New Paradigm to Reduce the Environmental Footprint of Ruminants by Breeding Low Methanogenic Forages Utilizing Haplotype Variation.</title>
        <authorList>
            <person name="Kaur P."/>
            <person name="Appels R."/>
            <person name="Bayer P.E."/>
            <person name="Keeble-Gagnere G."/>
            <person name="Wang J."/>
            <person name="Hirakawa H."/>
            <person name="Shirasawa K."/>
            <person name="Vercoe P."/>
            <person name="Stefanova K."/>
            <person name="Durmic Z."/>
            <person name="Nichols P."/>
            <person name="Revell C."/>
            <person name="Isobe S.N."/>
            <person name="Edwards D."/>
            <person name="Erskine W."/>
        </authorList>
    </citation>
    <scope>NUCLEOTIDE SEQUENCE [LARGE SCALE GENOMIC DNA]</scope>
    <source>
        <strain evidence="2">cv. Daliak</strain>
    </source>
</reference>
<dbReference type="EMBL" id="BCLP01043254">
    <property type="protein sequence ID" value="GAU10450.1"/>
    <property type="molecule type" value="Genomic_DNA"/>
</dbReference>
<comment type="caution">
    <text evidence="1">The sequence shown here is derived from an EMBL/GenBank/DDBJ whole genome shotgun (WGS) entry which is preliminary data.</text>
</comment>
<evidence type="ECO:0000313" key="1">
    <source>
        <dbReference type="EMBL" id="GAU10450.1"/>
    </source>
</evidence>
<dbReference type="Proteomes" id="UP000242715">
    <property type="component" value="Unassembled WGS sequence"/>
</dbReference>
<keyword evidence="2" id="KW-1185">Reference proteome</keyword>
<dbReference type="AlphaFoldDB" id="A0A1B5Z8P7"/>
<proteinExistence type="predicted"/>
<sequence length="275" mass="29847">MDRLVLEDFHEISVIPLGGDLVLFKSSTDGVLSAFCEFIKASKFFSKLASSFGELVCIDDRTLREVDLVKGRICVNIPVSSSCVNEVVNVSTKEGCFHVRVLEEFWVTSELPMVVKDSASSVAEFCERLLTGSIEALSDHFSSDDGDGLSCDEDVRHEGQEADIVVCVQKDHMFVQRERETDKEQLSGFGNNLKEKAWDGGNHFSALATLGGDVDDVDGESERSRAVSLCCPNPREGEVVPFLGEQKNSQDGLLNGPMTCSSVKARNVGAVNGGA</sequence>
<gene>
    <name evidence="1" type="ORF">TSUD_291100</name>
</gene>
<protein>
    <submittedName>
        <fullName evidence="1">Uncharacterized protein</fullName>
    </submittedName>
</protein>
<name>A0A1B5Z8P7_TRISU</name>
<organism evidence="1 2">
    <name type="scientific">Trifolium subterraneum</name>
    <name type="common">Subterranean clover</name>
    <dbReference type="NCBI Taxonomy" id="3900"/>
    <lineage>
        <taxon>Eukaryota</taxon>
        <taxon>Viridiplantae</taxon>
        <taxon>Streptophyta</taxon>
        <taxon>Embryophyta</taxon>
        <taxon>Tracheophyta</taxon>
        <taxon>Spermatophyta</taxon>
        <taxon>Magnoliopsida</taxon>
        <taxon>eudicotyledons</taxon>
        <taxon>Gunneridae</taxon>
        <taxon>Pentapetalae</taxon>
        <taxon>rosids</taxon>
        <taxon>fabids</taxon>
        <taxon>Fabales</taxon>
        <taxon>Fabaceae</taxon>
        <taxon>Papilionoideae</taxon>
        <taxon>50 kb inversion clade</taxon>
        <taxon>NPAAA clade</taxon>
        <taxon>Hologalegina</taxon>
        <taxon>IRL clade</taxon>
        <taxon>Trifolieae</taxon>
        <taxon>Trifolium</taxon>
    </lineage>
</organism>
<evidence type="ECO:0000313" key="2">
    <source>
        <dbReference type="Proteomes" id="UP000242715"/>
    </source>
</evidence>